<dbReference type="CDD" id="cd12913">
    <property type="entry name" value="PDC1_MCP_like"/>
    <property type="match status" value="1"/>
</dbReference>
<evidence type="ECO:0008006" key="3">
    <source>
        <dbReference type="Google" id="ProtNLM"/>
    </source>
</evidence>
<reference evidence="1 2" key="1">
    <citation type="submission" date="2016-09" db="EMBL/GenBank/DDBJ databases">
        <title>Complete genome sequence of microbes from the polar regions.</title>
        <authorList>
            <person name="Liao L."/>
            <person name="Chen B."/>
        </authorList>
    </citation>
    <scope>NUCLEOTIDE SEQUENCE [LARGE SCALE GENOMIC DNA]</scope>
    <source>
        <strain evidence="1 2">ZS314</strain>
    </source>
</reference>
<dbReference type="KEGG" id="mant:BHD05_07150"/>
<accession>A0A7L5AHH0</accession>
<dbReference type="Proteomes" id="UP000464507">
    <property type="component" value="Chromosome"/>
</dbReference>
<organism evidence="1 2">
    <name type="scientific">Marisediminicola antarctica</name>
    <dbReference type="NCBI Taxonomy" id="674079"/>
    <lineage>
        <taxon>Bacteria</taxon>
        <taxon>Bacillati</taxon>
        <taxon>Actinomycetota</taxon>
        <taxon>Actinomycetes</taxon>
        <taxon>Micrococcales</taxon>
        <taxon>Microbacteriaceae</taxon>
        <taxon>Marisediminicola</taxon>
    </lineage>
</organism>
<evidence type="ECO:0000313" key="2">
    <source>
        <dbReference type="Proteomes" id="UP000464507"/>
    </source>
</evidence>
<dbReference type="RefSeq" id="WP_161885821.1">
    <property type="nucleotide sequence ID" value="NZ_CP017146.1"/>
</dbReference>
<dbReference type="OrthoDB" id="8687362at2"/>
<keyword evidence="2" id="KW-1185">Reference proteome</keyword>
<dbReference type="AlphaFoldDB" id="A0A7L5AHH0"/>
<dbReference type="Gene3D" id="3.30.450.20">
    <property type="entry name" value="PAS domain"/>
    <property type="match status" value="1"/>
</dbReference>
<protein>
    <recommendedName>
        <fullName evidence="3">Cache domain-containing protein</fullName>
    </recommendedName>
</protein>
<proteinExistence type="predicted"/>
<sequence length="238" mass="25656">MSIETAAGEAAAQIASWFDDLFSELDALSSRISTMMIEAKGSRERFVEADLKLVKSITRGFLAKHPFVEAAGVILAPGTIDDDRGTIEWWRNDDGGADGKVIFNLAPEAGSFYDFQNLTWFDNAVRTGARAITGPHVDFGGLDQYIMTLTAALELGQDTIGMVGCDAEVRDIEAVIVPMLRRIPGDAALINADNRVVLGNSGRFLVGNRVRSEPHRGGFLPVESPSLGLSVVYAEHAS</sequence>
<name>A0A7L5AHH0_9MICO</name>
<evidence type="ECO:0000313" key="1">
    <source>
        <dbReference type="EMBL" id="QHO69452.1"/>
    </source>
</evidence>
<gene>
    <name evidence="1" type="ORF">BHD05_07150</name>
</gene>
<dbReference type="EMBL" id="CP017146">
    <property type="protein sequence ID" value="QHO69452.1"/>
    <property type="molecule type" value="Genomic_DNA"/>
</dbReference>